<comment type="similarity">
    <text evidence="1">Belongs to the glycosyl hydrolase 2 family.</text>
</comment>
<dbReference type="Pfam" id="PF16355">
    <property type="entry name" value="DUF4982"/>
    <property type="match status" value="1"/>
</dbReference>
<dbReference type="InterPro" id="IPR017853">
    <property type="entry name" value="GH"/>
</dbReference>
<feature type="domain" description="Glycoside hydrolase family 2 catalytic" evidence="5">
    <location>
        <begin position="338"/>
        <end position="487"/>
    </location>
</feature>
<dbReference type="Pfam" id="PF02837">
    <property type="entry name" value="Glyco_hydro_2_N"/>
    <property type="match status" value="1"/>
</dbReference>
<feature type="domain" description="Glycoside hydrolase family 2 immunoglobulin-like beta-sandwich" evidence="4">
    <location>
        <begin position="222"/>
        <end position="326"/>
    </location>
</feature>
<dbReference type="InterPro" id="IPR006104">
    <property type="entry name" value="Glyco_hydro_2_N"/>
</dbReference>
<gene>
    <name evidence="9" type="ORF">NE848_03875</name>
</gene>
<dbReference type="PANTHER" id="PTHR42732">
    <property type="entry name" value="BETA-GALACTOSIDASE"/>
    <property type="match status" value="1"/>
</dbReference>
<keyword evidence="2" id="KW-0378">Hydrolase</keyword>
<dbReference type="Gene3D" id="3.20.20.80">
    <property type="entry name" value="Glycosidases"/>
    <property type="match status" value="1"/>
</dbReference>
<evidence type="ECO:0000256" key="1">
    <source>
        <dbReference type="ARBA" id="ARBA00007401"/>
    </source>
</evidence>
<dbReference type="InterPro" id="IPR051913">
    <property type="entry name" value="GH2_Domain-Containing"/>
</dbReference>
<evidence type="ECO:0000259" key="6">
    <source>
        <dbReference type="Pfam" id="PF02837"/>
    </source>
</evidence>
<proteinExistence type="inferred from homology"/>
<dbReference type="InterPro" id="IPR036156">
    <property type="entry name" value="Beta-gal/glucu_dom_sf"/>
</dbReference>
<reference evidence="9" key="1">
    <citation type="submission" date="2022-06" db="EMBL/GenBank/DDBJ databases">
        <title>Gramella sediminis sp. nov., isolated from deep-sea sediment of the Indian Ocean.</title>
        <authorList>
            <person name="Yang L."/>
        </authorList>
    </citation>
    <scope>NUCLEOTIDE SEQUENCE</scope>
    <source>
        <strain evidence="9">HMD3159</strain>
    </source>
</reference>
<evidence type="ECO:0000256" key="3">
    <source>
        <dbReference type="ARBA" id="ARBA00023295"/>
    </source>
</evidence>
<comment type="caution">
    <text evidence="9">The sequence shown here is derived from an EMBL/GenBank/DDBJ whole genome shotgun (WGS) entry which is preliminary data.</text>
</comment>
<feature type="domain" description="DUF4982" evidence="8">
    <location>
        <begin position="646"/>
        <end position="704"/>
    </location>
</feature>
<evidence type="ECO:0000313" key="9">
    <source>
        <dbReference type="EMBL" id="MCM8568501.1"/>
    </source>
</evidence>
<dbReference type="InterPro" id="IPR032311">
    <property type="entry name" value="DUF4982"/>
</dbReference>
<dbReference type="PRINTS" id="PR00132">
    <property type="entry name" value="GLHYDRLASE2"/>
</dbReference>
<protein>
    <submittedName>
        <fullName evidence="9">Malectin domain-containing carbohydrate-binding protein</fullName>
    </submittedName>
</protein>
<evidence type="ECO:0000259" key="4">
    <source>
        <dbReference type="Pfam" id="PF00703"/>
    </source>
</evidence>
<dbReference type="InterPro" id="IPR006103">
    <property type="entry name" value="Glyco_hydro_2_cat"/>
</dbReference>
<evidence type="ECO:0000259" key="7">
    <source>
        <dbReference type="Pfam" id="PF11721"/>
    </source>
</evidence>
<name>A0ABT0YYE5_9FLAO</name>
<keyword evidence="10" id="KW-1185">Reference proteome</keyword>
<dbReference type="SUPFAM" id="SSF49303">
    <property type="entry name" value="beta-Galactosidase/glucuronidase domain"/>
    <property type="match status" value="1"/>
</dbReference>
<dbReference type="InterPro" id="IPR006101">
    <property type="entry name" value="Glyco_hydro_2"/>
</dbReference>
<dbReference type="Gene3D" id="2.60.40.10">
    <property type="entry name" value="Immunoglobulins"/>
    <property type="match status" value="2"/>
</dbReference>
<keyword evidence="3" id="KW-0326">Glycosidase</keyword>
<dbReference type="Pfam" id="PF00703">
    <property type="entry name" value="Glyco_hydro_2"/>
    <property type="match status" value="1"/>
</dbReference>
<dbReference type="InterPro" id="IPR013783">
    <property type="entry name" value="Ig-like_fold"/>
</dbReference>
<dbReference type="InterPro" id="IPR021720">
    <property type="entry name" value="Malectin_dom"/>
</dbReference>
<dbReference type="PROSITE" id="PS51257">
    <property type="entry name" value="PROKAR_LIPOPROTEIN"/>
    <property type="match status" value="1"/>
</dbReference>
<dbReference type="PANTHER" id="PTHR42732:SF1">
    <property type="entry name" value="BETA-MANNOSIDASE"/>
    <property type="match status" value="1"/>
</dbReference>
<dbReference type="Proteomes" id="UP001155077">
    <property type="component" value="Unassembled WGS sequence"/>
</dbReference>
<organism evidence="9 10">
    <name type="scientific">Gramella jeungdoensis</name>
    <dbReference type="NCBI Taxonomy" id="708091"/>
    <lineage>
        <taxon>Bacteria</taxon>
        <taxon>Pseudomonadati</taxon>
        <taxon>Bacteroidota</taxon>
        <taxon>Flavobacteriia</taxon>
        <taxon>Flavobacteriales</taxon>
        <taxon>Flavobacteriaceae</taxon>
        <taxon>Christiangramia</taxon>
    </lineage>
</organism>
<evidence type="ECO:0000256" key="2">
    <source>
        <dbReference type="ARBA" id="ARBA00022801"/>
    </source>
</evidence>
<evidence type="ECO:0000313" key="10">
    <source>
        <dbReference type="Proteomes" id="UP001155077"/>
    </source>
</evidence>
<dbReference type="Gene3D" id="2.60.120.260">
    <property type="entry name" value="Galactose-binding domain-like"/>
    <property type="match status" value="2"/>
</dbReference>
<feature type="domain" description="Glycosyl hydrolases family 2 sugar binding" evidence="6">
    <location>
        <begin position="94"/>
        <end position="179"/>
    </location>
</feature>
<accession>A0ABT0YYE5</accession>
<dbReference type="Pfam" id="PF02836">
    <property type="entry name" value="Glyco_hydro_2_C"/>
    <property type="match status" value="1"/>
</dbReference>
<dbReference type="InterPro" id="IPR008979">
    <property type="entry name" value="Galactose-bd-like_sf"/>
</dbReference>
<dbReference type="SUPFAM" id="SSF49785">
    <property type="entry name" value="Galactose-binding domain-like"/>
    <property type="match status" value="2"/>
</dbReference>
<dbReference type="EMBL" id="JAMSCK010000001">
    <property type="protein sequence ID" value="MCM8568501.1"/>
    <property type="molecule type" value="Genomic_DNA"/>
</dbReference>
<dbReference type="RefSeq" id="WP_252110895.1">
    <property type="nucleotide sequence ID" value="NZ_JAMSCK010000001.1"/>
</dbReference>
<evidence type="ECO:0000259" key="8">
    <source>
        <dbReference type="Pfam" id="PF16355"/>
    </source>
</evidence>
<evidence type="ECO:0000259" key="5">
    <source>
        <dbReference type="Pfam" id="PF02836"/>
    </source>
</evidence>
<dbReference type="SUPFAM" id="SSF51445">
    <property type="entry name" value="(Trans)glycosidases"/>
    <property type="match status" value="1"/>
</dbReference>
<dbReference type="Gene3D" id="2.60.120.430">
    <property type="entry name" value="Galactose-binding lectin"/>
    <property type="match status" value="1"/>
</dbReference>
<feature type="domain" description="Malectin" evidence="7">
    <location>
        <begin position="739"/>
        <end position="908"/>
    </location>
</feature>
<dbReference type="InterPro" id="IPR006102">
    <property type="entry name" value="Ig-like_GH2"/>
</dbReference>
<dbReference type="Pfam" id="PF11721">
    <property type="entry name" value="Malectin"/>
    <property type="match status" value="1"/>
</dbReference>
<sequence length="1184" mass="135842">MRKRLFIVFFISVLVSSCKTGEGQRAATNGENQQETADVPRQLIALNEDWKTIREDSDLLTDTTNIENSNFDDTSWETVEVPHNWDQYYGYRRMKHGNLHGTAWYRKELELDSNNKGKRHFLFFEGVGSYATVWVNGKKVGGHKGGRTSFTLDITEAVDFEGQNTIIVKAAHPPFIADLPWVCGGCSGEWGFSEGSQPMGIFRPVSLILTNNIKIEPFGVHIWNDQDISAERAQLYVETEIKNYGNSAEEIEVVNQLYDKNGISVAETLNSLNLQKGNPEVLKQELPLIENPNLWSPEDPYLYNLVTIIKKDEKIIDKIETPYGIRWISYPHNRQDGDQRFFLNGKPYFINGTCEYEHMMGKSHSFTEEMVGARVEQMLAGGFNAFRESHQPHNLRYQHHWDEKGIMFWSQFSAHIWYDTPEFKENFKKLLRDWIKERRNSPSIIMWGLQNESTIPKAFARECTEIIREMDPTSSGQRLVTTCNGGEGTDWNVIQNWSGTYGGDPYNYGNELKQDLLNGEYGAWRTTDMHTEGPFDQDGKYSENRFSQLMEIKVREAEKVKDSVVGQYHWLFSSHENPGRIQNGEAYRDIDRIGPVNYKGLFTAWGEPLDAYYMYRGNYASKKTDPMVYIVSHSWPNRWMDPGVKDSIVVYSNCDEVELFNDLDGSSLGRKNNPGIGNHFQWKDVKIGYNVLKAKGFVDGKEVATDVVLLNNLPESPGFQELKSSEKEVLRPEPNENYIYRVNAGGPQYIDSFGNVWLADVQKTSEDTWGSLSWTDEFENLPAFYASQRRTWDPIQNTENWDLFQTFRFGMDKLKYEFPVKDGEYEVELYFIEPWYGTGGGLDCINWRNFDIAINEKTVLRDFDIWKEAGHDTAIKKTFKVQAKDGMIKIFFPKITSGQGVISAIAIKGKQQTAARPSPGNIQDLLSAGDVQKRSWLDLGQKQYLNSKEEWTELPYQVFGAEWLSFSKDHKTSGSFSLRENSSVYVLTGTDSLNKPEWMQDFKKVAGKAMNSENQEYYVYLDTIQKNKTFRFGNSNAKQDFSIAVVPIYQMGEGEESRPSIKFEAEEALYTAEKTGNFKDDGYVDFGSKSPASIEWEVNPGLAGIHLLRFRYMNMNDEPLDVKLEIIAVNGTVVRNDIITFPVRNEKWKILNTTTGGYINAGKYKIRISGEDLKGLRLESFEFQ</sequence>